<feature type="region of interest" description="Disordered" evidence="2">
    <location>
        <begin position="780"/>
        <end position="820"/>
    </location>
</feature>
<dbReference type="AlphaFoldDB" id="A0A1B7MSX9"/>
<proteinExistence type="predicted"/>
<accession>A0A1B7MSX9</accession>
<dbReference type="InParanoid" id="A0A1B7MSX9"/>
<evidence type="ECO:0000313" key="3">
    <source>
        <dbReference type="EMBL" id="OAX35718.1"/>
    </source>
</evidence>
<feature type="compositionally biased region" description="Polar residues" evidence="2">
    <location>
        <begin position="735"/>
        <end position="758"/>
    </location>
</feature>
<keyword evidence="4" id="KW-1185">Reference proteome</keyword>
<feature type="coiled-coil region" evidence="1">
    <location>
        <begin position="25"/>
        <end position="157"/>
    </location>
</feature>
<organism evidence="3 4">
    <name type="scientific">Rhizopogon vinicolor AM-OR11-026</name>
    <dbReference type="NCBI Taxonomy" id="1314800"/>
    <lineage>
        <taxon>Eukaryota</taxon>
        <taxon>Fungi</taxon>
        <taxon>Dikarya</taxon>
        <taxon>Basidiomycota</taxon>
        <taxon>Agaricomycotina</taxon>
        <taxon>Agaricomycetes</taxon>
        <taxon>Agaricomycetidae</taxon>
        <taxon>Boletales</taxon>
        <taxon>Suillineae</taxon>
        <taxon>Rhizopogonaceae</taxon>
        <taxon>Rhizopogon</taxon>
    </lineage>
</organism>
<evidence type="ECO:0000313" key="4">
    <source>
        <dbReference type="Proteomes" id="UP000092154"/>
    </source>
</evidence>
<feature type="region of interest" description="Disordered" evidence="2">
    <location>
        <begin position="665"/>
        <end position="684"/>
    </location>
</feature>
<feature type="compositionally biased region" description="Basic and acidic residues" evidence="2">
    <location>
        <begin position="800"/>
        <end position="810"/>
    </location>
</feature>
<keyword evidence="1" id="KW-0175">Coiled coil</keyword>
<feature type="compositionally biased region" description="Basic and acidic residues" evidence="2">
    <location>
        <begin position="946"/>
        <end position="955"/>
    </location>
</feature>
<feature type="region of interest" description="Disordered" evidence="2">
    <location>
        <begin position="832"/>
        <end position="955"/>
    </location>
</feature>
<evidence type="ECO:0000256" key="2">
    <source>
        <dbReference type="SAM" id="MobiDB-lite"/>
    </source>
</evidence>
<dbReference type="PANTHER" id="PTHR23159:SF31">
    <property type="entry name" value="CENTROSOME-ASSOCIATED PROTEIN CEP250 ISOFORM X1"/>
    <property type="match status" value="1"/>
</dbReference>
<feature type="compositionally biased region" description="Polar residues" evidence="2">
    <location>
        <begin position="884"/>
        <end position="920"/>
    </location>
</feature>
<protein>
    <submittedName>
        <fullName evidence="3">Uncharacterized protein</fullName>
    </submittedName>
</protein>
<dbReference type="STRING" id="1314800.A0A1B7MSX9"/>
<dbReference type="PANTHER" id="PTHR23159">
    <property type="entry name" value="CENTROSOMAL PROTEIN 2"/>
    <property type="match status" value="1"/>
</dbReference>
<dbReference type="OrthoDB" id="3222645at2759"/>
<feature type="compositionally biased region" description="Polar residues" evidence="2">
    <location>
        <begin position="848"/>
        <end position="862"/>
    </location>
</feature>
<reference evidence="3 4" key="1">
    <citation type="submission" date="2016-06" db="EMBL/GenBank/DDBJ databases">
        <title>Comparative genomics of the ectomycorrhizal sister species Rhizopogon vinicolor and Rhizopogon vesiculosus (Basidiomycota: Boletales) reveals a divergence of the mating type B locus.</title>
        <authorList>
            <consortium name="DOE Joint Genome Institute"/>
            <person name="Mujic A.B."/>
            <person name="Kuo A."/>
            <person name="Tritt A."/>
            <person name="Lipzen A."/>
            <person name="Chen C."/>
            <person name="Johnson J."/>
            <person name="Sharma A."/>
            <person name="Barry K."/>
            <person name="Grigoriev I.V."/>
            <person name="Spatafora J.W."/>
        </authorList>
    </citation>
    <scope>NUCLEOTIDE SEQUENCE [LARGE SCALE GENOMIC DNA]</scope>
    <source>
        <strain evidence="3 4">AM-OR11-026</strain>
    </source>
</reference>
<feature type="compositionally biased region" description="Basic and acidic residues" evidence="2">
    <location>
        <begin position="923"/>
        <end position="933"/>
    </location>
</feature>
<gene>
    <name evidence="3" type="ORF">K503DRAFT_858429</name>
</gene>
<evidence type="ECO:0000256" key="1">
    <source>
        <dbReference type="SAM" id="Coils"/>
    </source>
</evidence>
<feature type="region of interest" description="Disordered" evidence="2">
    <location>
        <begin position="701"/>
        <end position="762"/>
    </location>
</feature>
<feature type="compositionally biased region" description="Pro residues" evidence="2">
    <location>
        <begin position="665"/>
        <end position="678"/>
    </location>
</feature>
<dbReference type="EMBL" id="KV448474">
    <property type="protein sequence ID" value="OAX35718.1"/>
    <property type="molecule type" value="Genomic_DNA"/>
</dbReference>
<sequence length="955" mass="107545">MNSSTYGFLPSKFFTVPIALSATGLIKGEERLLELKKKCEEEERKRESVEDKLKKLELEQQASAQEKDELKTEISRLTTALKKTSREADETQVKLRQEQAEKVNLQQERSKLQDTCQKLQKELSSYQIQLASYQQQLLVRENEKKTLRNEMVALQAKFNDQTTLLNDRTRELQGAQAFLSKADTLSGAEVIRLVDELNQEIMQTAAFISDSFDFARRPEHQVEMKEASSRTSELIGPTMTSLLSAVQHGEDPLLIQVALQAATVEFSRWIIMTWDFDGLQAEQPLAEIYNDVRETESQAISGRWRALTRSHAQKVALQESEVHSTMVAHISDTLVIVMIAAGCTKNYEETYREFTMKFGERVSNIVRMAVRLNRAMGEEVTSADLWPTHAAAGEKFDTESMKDFDEGSGAQSGVVLCTTALGLQRSEKVGNGESAEYKTMTLAKPRVALEAIADGMEREETPVMVYKNSNLESEIMMMMMVVAVHLFSNPFKFVTTPWQYTMAKSKTGPPYAGRSAEYLVVTYPWGMGRDNKKRVSNDFDRLGAWIQYMLHEKGIHAQAECIYTMGTRDEVIVQLPYGTDIQPLLGEHRWALIAKNWDGNPNDSRTSCIFEYNFRNNGDPGNHNWTDQYANPLPKGVTVPAKSPYPEPSWTEPPNSIRSLVLPIPPRPPPLISEPEPTPTTASSVQEMTLLPSCIHTTTSILPQSTQTPPPPPVHDTSLFRPYEPPTQHPAHGTFINQTNQSRNTSADQKSHQNSPPTTGEYLPLADLKYIKKLDPYQEEEDAKVLLRTPPRDYGGSKPIKQEAVKRELTDTGYEPEYQPSSELMDAIDSLIQQQNEEQKVVVHEGPNVTNTPHPGSSSYQPSAELADAIDSLIQQQDLDQKPLTKQGSQRTQDPRQNPHYQPSTELTNAIHSLLQQSTVSEEDQKPVLDPRPQKRRRIAQGEQSGLEKIKSENA</sequence>
<dbReference type="Proteomes" id="UP000092154">
    <property type="component" value="Unassembled WGS sequence"/>
</dbReference>
<feature type="compositionally biased region" description="Low complexity" evidence="2">
    <location>
        <begin position="867"/>
        <end position="878"/>
    </location>
</feature>
<name>A0A1B7MSX9_9AGAM</name>